<dbReference type="AlphaFoldDB" id="A0A4Y2AAL3"/>
<sequence length="84" mass="9174">MTRTTPELAFPSPNFHLAPTDFKCTRPAHTEVFPVESGFEHGTLPPRGRDFTTRPPRLPSDSGIHNPGTPASGIQIQCIKIVPV</sequence>
<accession>A0A4Y2AAL3</accession>
<dbReference type="EMBL" id="BGPR01000011">
    <property type="protein sequence ID" value="GBL76873.1"/>
    <property type="molecule type" value="Genomic_DNA"/>
</dbReference>
<evidence type="ECO:0000256" key="1">
    <source>
        <dbReference type="SAM" id="MobiDB-lite"/>
    </source>
</evidence>
<proteinExistence type="predicted"/>
<dbReference type="Proteomes" id="UP000499080">
    <property type="component" value="Unassembled WGS sequence"/>
</dbReference>
<comment type="caution">
    <text evidence="2">The sequence shown here is derived from an EMBL/GenBank/DDBJ whole genome shotgun (WGS) entry which is preliminary data.</text>
</comment>
<feature type="region of interest" description="Disordered" evidence="1">
    <location>
        <begin position="37"/>
        <end position="72"/>
    </location>
</feature>
<organism evidence="2 3">
    <name type="scientific">Araneus ventricosus</name>
    <name type="common">Orbweaver spider</name>
    <name type="synonym">Epeira ventricosa</name>
    <dbReference type="NCBI Taxonomy" id="182803"/>
    <lineage>
        <taxon>Eukaryota</taxon>
        <taxon>Metazoa</taxon>
        <taxon>Ecdysozoa</taxon>
        <taxon>Arthropoda</taxon>
        <taxon>Chelicerata</taxon>
        <taxon>Arachnida</taxon>
        <taxon>Araneae</taxon>
        <taxon>Araneomorphae</taxon>
        <taxon>Entelegynae</taxon>
        <taxon>Araneoidea</taxon>
        <taxon>Araneidae</taxon>
        <taxon>Araneus</taxon>
    </lineage>
</organism>
<evidence type="ECO:0000313" key="2">
    <source>
        <dbReference type="EMBL" id="GBL76873.1"/>
    </source>
</evidence>
<protein>
    <submittedName>
        <fullName evidence="2">Uncharacterized protein</fullName>
    </submittedName>
</protein>
<keyword evidence="3" id="KW-1185">Reference proteome</keyword>
<gene>
    <name evidence="2" type="ORF">AVEN_12559_1</name>
</gene>
<name>A0A4Y2AAL3_ARAVE</name>
<evidence type="ECO:0000313" key="3">
    <source>
        <dbReference type="Proteomes" id="UP000499080"/>
    </source>
</evidence>
<reference evidence="2 3" key="1">
    <citation type="journal article" date="2019" name="Sci. Rep.">
        <title>Orb-weaving spider Araneus ventricosus genome elucidates the spidroin gene catalogue.</title>
        <authorList>
            <person name="Kono N."/>
            <person name="Nakamura H."/>
            <person name="Ohtoshi R."/>
            <person name="Moran D.A.P."/>
            <person name="Shinohara A."/>
            <person name="Yoshida Y."/>
            <person name="Fujiwara M."/>
            <person name="Mori M."/>
            <person name="Tomita M."/>
            <person name="Arakawa K."/>
        </authorList>
    </citation>
    <scope>NUCLEOTIDE SEQUENCE [LARGE SCALE GENOMIC DNA]</scope>
</reference>